<proteinExistence type="predicted"/>
<dbReference type="Proteomes" id="UP001189429">
    <property type="component" value="Unassembled WGS sequence"/>
</dbReference>
<reference evidence="1" key="1">
    <citation type="submission" date="2023-10" db="EMBL/GenBank/DDBJ databases">
        <authorList>
            <person name="Chen Y."/>
            <person name="Shah S."/>
            <person name="Dougan E. K."/>
            <person name="Thang M."/>
            <person name="Chan C."/>
        </authorList>
    </citation>
    <scope>NUCLEOTIDE SEQUENCE [LARGE SCALE GENOMIC DNA]</scope>
</reference>
<accession>A0ABN9TU18</accession>
<dbReference type="EMBL" id="CAUYUJ010015084">
    <property type="protein sequence ID" value="CAK0849717.1"/>
    <property type="molecule type" value="Genomic_DNA"/>
</dbReference>
<evidence type="ECO:0000313" key="2">
    <source>
        <dbReference type="Proteomes" id="UP001189429"/>
    </source>
</evidence>
<organism evidence="1 2">
    <name type="scientific">Prorocentrum cordatum</name>
    <dbReference type="NCBI Taxonomy" id="2364126"/>
    <lineage>
        <taxon>Eukaryota</taxon>
        <taxon>Sar</taxon>
        <taxon>Alveolata</taxon>
        <taxon>Dinophyceae</taxon>
        <taxon>Prorocentrales</taxon>
        <taxon>Prorocentraceae</taxon>
        <taxon>Prorocentrum</taxon>
    </lineage>
</organism>
<name>A0ABN9TU18_9DINO</name>
<gene>
    <name evidence="1" type="ORF">PCOR1329_LOCUS42338</name>
</gene>
<protein>
    <submittedName>
        <fullName evidence="1">Uncharacterized protein</fullName>
    </submittedName>
</protein>
<comment type="caution">
    <text evidence="1">The sequence shown here is derived from an EMBL/GenBank/DDBJ whole genome shotgun (WGS) entry which is preliminary data.</text>
</comment>
<evidence type="ECO:0000313" key="1">
    <source>
        <dbReference type="EMBL" id="CAK0849717.1"/>
    </source>
</evidence>
<keyword evidence="2" id="KW-1185">Reference proteome</keyword>
<sequence length="395" mass="43916">MHAREHGIRYISGDTLKFYDGWDASDGNTVSFASLFNVTHWNSRAMRNQSMPLPLIVFSRQVTAWIRAKTVALRAFEEADVITASGDPSVCWFWQSLRPAAPLMKAVESVRPVGMYGVLHARIENDLNTPGIPAVFRTDRLSLPTIYGMISNFSHPCLSRPDRFYMCVMASDVTEPEEASMLERRLTPWQNVSLELRGSEAVRQAGLEGSKVQGAVLDPRLARGAKFFIGEEGLSTFAMAIMTSRSCAGLQCNVHLGPDGMGEAAVDLDKDIVMWVQQRGRLHWKCSLSRSLPLQAYIEPERGSRPRPCCRPERCSQCGEGEDGQEIRNGNSCMSMSFRRSARISWVCPGPPWRSPWRRSRFSARTSDGVLVSGRALDPCGGALAERPRRSACPS</sequence>